<reference evidence="2 3" key="1">
    <citation type="submission" date="2016-11" db="EMBL/GenBank/DDBJ databases">
        <authorList>
            <person name="Jaros S."/>
            <person name="Januszkiewicz K."/>
            <person name="Wedrychowicz H."/>
        </authorList>
    </citation>
    <scope>NUCLEOTIDE SEQUENCE [LARGE SCALE GENOMIC DNA]</scope>
    <source>
        <strain evidence="2 3">DSM 21120</strain>
    </source>
</reference>
<dbReference type="EMBL" id="FQXI01000012">
    <property type="protein sequence ID" value="SHH54358.1"/>
    <property type="molecule type" value="Genomic_DNA"/>
</dbReference>
<dbReference type="RefSeq" id="WP_073185159.1">
    <property type="nucleotide sequence ID" value="NZ_FQXI01000012.1"/>
</dbReference>
<proteinExistence type="predicted"/>
<dbReference type="Proteomes" id="UP000184032">
    <property type="component" value="Unassembled WGS sequence"/>
</dbReference>
<evidence type="ECO:0000256" key="1">
    <source>
        <dbReference type="SAM" id="MobiDB-lite"/>
    </source>
</evidence>
<feature type="compositionally biased region" description="Basic and acidic residues" evidence="1">
    <location>
        <begin position="163"/>
        <end position="172"/>
    </location>
</feature>
<evidence type="ECO:0008006" key="4">
    <source>
        <dbReference type="Google" id="ProtNLM"/>
    </source>
</evidence>
<dbReference type="AlphaFoldDB" id="A0A1M5TUJ7"/>
<organism evidence="2 3">
    <name type="scientific">Anaerosphaera aminiphila DSM 21120</name>
    <dbReference type="NCBI Taxonomy" id="1120995"/>
    <lineage>
        <taxon>Bacteria</taxon>
        <taxon>Bacillati</taxon>
        <taxon>Bacillota</taxon>
        <taxon>Tissierellia</taxon>
        <taxon>Tissierellales</taxon>
        <taxon>Peptoniphilaceae</taxon>
        <taxon>Anaerosphaera</taxon>
    </lineage>
</organism>
<accession>A0A1M5TUJ7</accession>
<evidence type="ECO:0000313" key="2">
    <source>
        <dbReference type="EMBL" id="SHH54358.1"/>
    </source>
</evidence>
<keyword evidence="3" id="KW-1185">Reference proteome</keyword>
<dbReference type="Pfam" id="PF06897">
    <property type="entry name" value="DUF1269"/>
    <property type="match status" value="1"/>
</dbReference>
<feature type="region of interest" description="Disordered" evidence="1">
    <location>
        <begin position="163"/>
        <end position="191"/>
    </location>
</feature>
<evidence type="ECO:0000313" key="3">
    <source>
        <dbReference type="Proteomes" id="UP000184032"/>
    </source>
</evidence>
<sequence length="206" mass="23199">MISKNVLVVVYKDEKTSYEVLSELKNRSGISEVLQAGLVKNVRGSLVVKDGWTVDENDNLWIDGGIMGALVGILGGPVGMLLGTGIGMVLGEVSDKNELDEQSGIIEQVASELKDQYIALILIAKEEDNSELDSFFANYGTEKIMRCTEGSILEEMELAKKTETELRREAKSKMRKERKRERKEEKLEEWNEKAEELREKIIDDTK</sequence>
<protein>
    <recommendedName>
        <fullName evidence="4">DUF1269 domain-containing protein</fullName>
    </recommendedName>
</protein>
<dbReference type="OrthoDB" id="978939at2"/>
<gene>
    <name evidence="2" type="ORF">SAMN02745245_01573</name>
</gene>
<feature type="compositionally biased region" description="Basic and acidic residues" evidence="1">
    <location>
        <begin position="182"/>
        <end position="191"/>
    </location>
</feature>
<dbReference type="InterPro" id="IPR009200">
    <property type="entry name" value="DUF1269_membrane"/>
</dbReference>
<name>A0A1M5TUJ7_9FIRM</name>